<accession>A0A4U5M5B2</accession>
<dbReference type="GO" id="GO:0071013">
    <property type="term" value="C:catalytic step 2 spliceosome"/>
    <property type="evidence" value="ECO:0007669"/>
    <property type="project" value="TreeGrafter"/>
</dbReference>
<evidence type="ECO:0000256" key="1">
    <source>
        <dbReference type="ARBA" id="ARBA00004123"/>
    </source>
</evidence>
<evidence type="ECO:0000313" key="11">
    <source>
        <dbReference type="Proteomes" id="UP000298663"/>
    </source>
</evidence>
<comment type="subcellular location">
    <subcellularLocation>
        <location evidence="1">Nucleus</location>
    </subcellularLocation>
</comment>
<evidence type="ECO:0000256" key="3">
    <source>
        <dbReference type="ARBA" id="ARBA00014158"/>
    </source>
</evidence>
<dbReference type="OrthoDB" id="205794at2759"/>
<evidence type="ECO:0000256" key="7">
    <source>
        <dbReference type="ARBA" id="ARBA00023242"/>
    </source>
</evidence>
<dbReference type="GO" id="GO:0071011">
    <property type="term" value="C:precatalytic spliceosome"/>
    <property type="evidence" value="ECO:0007669"/>
    <property type="project" value="TreeGrafter"/>
</dbReference>
<keyword evidence="8" id="KW-0175">Coiled coil</keyword>
<evidence type="ECO:0000256" key="8">
    <source>
        <dbReference type="SAM" id="Coils"/>
    </source>
</evidence>
<dbReference type="GO" id="GO:0008380">
    <property type="term" value="P:RNA splicing"/>
    <property type="evidence" value="ECO:0007669"/>
    <property type="project" value="UniProtKB-KW"/>
</dbReference>
<dbReference type="AlphaFoldDB" id="A0A4U5M5B2"/>
<feature type="coiled-coil region" evidence="8">
    <location>
        <begin position="111"/>
        <end position="184"/>
    </location>
</feature>
<feature type="region of interest" description="Disordered" evidence="9">
    <location>
        <begin position="1"/>
        <end position="21"/>
    </location>
</feature>
<reference evidence="10 11" key="2">
    <citation type="journal article" date="2019" name="G3 (Bethesda)">
        <title>Hybrid Assembly of the Genome of the Entomopathogenic Nematode Steinernema carpocapsae Identifies the X-Chromosome.</title>
        <authorList>
            <person name="Serra L."/>
            <person name="Macchietto M."/>
            <person name="Macias-Munoz A."/>
            <person name="McGill C.J."/>
            <person name="Rodriguez I.M."/>
            <person name="Rodriguez B."/>
            <person name="Murad R."/>
            <person name="Mortazavi A."/>
        </authorList>
    </citation>
    <scope>NUCLEOTIDE SEQUENCE [LARGE SCALE GENOMIC DNA]</scope>
    <source>
        <strain evidence="10 11">ALL</strain>
    </source>
</reference>
<dbReference type="GO" id="GO:0000974">
    <property type="term" value="C:Prp19 complex"/>
    <property type="evidence" value="ECO:0007669"/>
    <property type="project" value="TreeGrafter"/>
</dbReference>
<keyword evidence="5" id="KW-0747">Spliceosome</keyword>
<keyword evidence="11" id="KW-1185">Reference proteome</keyword>
<dbReference type="Pfam" id="PF05700">
    <property type="entry name" value="BCAS2"/>
    <property type="match status" value="1"/>
</dbReference>
<comment type="caution">
    <text evidence="10">The sequence shown here is derived from an EMBL/GenBank/DDBJ whole genome shotgun (WGS) entry which is preliminary data.</text>
</comment>
<dbReference type="STRING" id="34508.A0A4U5M5B2"/>
<sequence length="235" mass="27182">MDQEDSPMLALAPAGPPTDAEHPIDALPYLDVEYTEADQQYAMALIETECRTFRPTKNYLRNLPVPDYDAFLTSRMVAEMERMSKKVEMPQLDLSRCELPCPSPGFKGNDIQAWRKAIANAKTQNQHLNLRTLNLLLLEEFGPEWHRKRNTDLEQQVKHEEELVKELRKEIHNVHADRKRKQEEAGREIVHLEKAWVQGVSKNFQLAKACAELECSNVAYAKRLKVDLSQFEQKN</sequence>
<proteinExistence type="inferred from homology"/>
<keyword evidence="4" id="KW-0507">mRNA processing</keyword>
<dbReference type="PANTHER" id="PTHR13296:SF0">
    <property type="entry name" value="PRE-MRNA-SPLICING FACTOR SPF27"/>
    <property type="match status" value="1"/>
</dbReference>
<evidence type="ECO:0000256" key="4">
    <source>
        <dbReference type="ARBA" id="ARBA00022664"/>
    </source>
</evidence>
<dbReference type="InterPro" id="IPR008409">
    <property type="entry name" value="SPF27"/>
</dbReference>
<comment type="similarity">
    <text evidence="2">Belongs to the SPF27 family.</text>
</comment>
<dbReference type="Proteomes" id="UP000298663">
    <property type="component" value="Unassembled WGS sequence"/>
</dbReference>
<organism evidence="10 11">
    <name type="scientific">Steinernema carpocapsae</name>
    <name type="common">Entomopathogenic nematode</name>
    <dbReference type="NCBI Taxonomy" id="34508"/>
    <lineage>
        <taxon>Eukaryota</taxon>
        <taxon>Metazoa</taxon>
        <taxon>Ecdysozoa</taxon>
        <taxon>Nematoda</taxon>
        <taxon>Chromadorea</taxon>
        <taxon>Rhabditida</taxon>
        <taxon>Tylenchina</taxon>
        <taxon>Panagrolaimomorpha</taxon>
        <taxon>Strongyloidoidea</taxon>
        <taxon>Steinernematidae</taxon>
        <taxon>Steinernema</taxon>
    </lineage>
</organism>
<evidence type="ECO:0000256" key="2">
    <source>
        <dbReference type="ARBA" id="ARBA00010788"/>
    </source>
</evidence>
<evidence type="ECO:0000256" key="6">
    <source>
        <dbReference type="ARBA" id="ARBA00023187"/>
    </source>
</evidence>
<protein>
    <recommendedName>
        <fullName evidence="3">Pre-mRNA-splicing factor SPF27</fullName>
    </recommendedName>
</protein>
<keyword evidence="6" id="KW-0508">mRNA splicing</keyword>
<reference evidence="10 11" key="1">
    <citation type="journal article" date="2015" name="Genome Biol.">
        <title>Comparative genomics of Steinernema reveals deeply conserved gene regulatory networks.</title>
        <authorList>
            <person name="Dillman A.R."/>
            <person name="Macchietto M."/>
            <person name="Porter C.F."/>
            <person name="Rogers A."/>
            <person name="Williams B."/>
            <person name="Antoshechkin I."/>
            <person name="Lee M.M."/>
            <person name="Goodwin Z."/>
            <person name="Lu X."/>
            <person name="Lewis E.E."/>
            <person name="Goodrich-Blair H."/>
            <person name="Stock S.P."/>
            <person name="Adams B.J."/>
            <person name="Sternberg P.W."/>
            <person name="Mortazavi A."/>
        </authorList>
    </citation>
    <scope>NUCLEOTIDE SEQUENCE [LARGE SCALE GENOMIC DNA]</scope>
    <source>
        <strain evidence="10 11">ALL</strain>
    </source>
</reference>
<dbReference type="EMBL" id="AZBU02000009">
    <property type="protein sequence ID" value="TKR64024.1"/>
    <property type="molecule type" value="Genomic_DNA"/>
</dbReference>
<name>A0A4U5M5B2_STECR</name>
<evidence type="ECO:0000313" key="10">
    <source>
        <dbReference type="EMBL" id="TKR64024.1"/>
    </source>
</evidence>
<gene>
    <name evidence="10" type="ORF">L596_024621</name>
</gene>
<dbReference type="PANTHER" id="PTHR13296">
    <property type="entry name" value="BCAS2 PROTEIN"/>
    <property type="match status" value="1"/>
</dbReference>
<evidence type="ECO:0000256" key="5">
    <source>
        <dbReference type="ARBA" id="ARBA00022728"/>
    </source>
</evidence>
<keyword evidence="7" id="KW-0539">Nucleus</keyword>
<evidence type="ECO:0000256" key="9">
    <source>
        <dbReference type="SAM" id="MobiDB-lite"/>
    </source>
</evidence>
<dbReference type="GO" id="GO:0006397">
    <property type="term" value="P:mRNA processing"/>
    <property type="evidence" value="ECO:0007669"/>
    <property type="project" value="UniProtKB-KW"/>
</dbReference>